<feature type="transmembrane region" description="Helical" evidence="1">
    <location>
        <begin position="46"/>
        <end position="69"/>
    </location>
</feature>
<sequence>MVAGNRSNVTLDPVAIRLAEAGQTQSTSAIEWLEAQHFRSVMVRRAIWCTAAGWLLVLLAAAVASFVAVRLSMDVYKMAEETSIRPYGQNPWRLLWVPAVMVAFTIFLVVGGIVGSLLGIIPGYRATRSAIDWSAATDAVTRLLSVGCTYPEAFSTAAQIVRDRGSRNWLTQSAARVERGESVISQPSQTRKDAAMLEAFLSPSGNAPENQWRLAADHFLRLSRSRLTLLTQSMPLISTILAGVLIWLSISTSLAWFWLAVSDLLTGLT</sequence>
<organism evidence="2 3">
    <name type="scientific">Novipirellula artificiosorum</name>
    <dbReference type="NCBI Taxonomy" id="2528016"/>
    <lineage>
        <taxon>Bacteria</taxon>
        <taxon>Pseudomonadati</taxon>
        <taxon>Planctomycetota</taxon>
        <taxon>Planctomycetia</taxon>
        <taxon>Pirellulales</taxon>
        <taxon>Pirellulaceae</taxon>
        <taxon>Novipirellula</taxon>
    </lineage>
</organism>
<reference evidence="2 3" key="1">
    <citation type="submission" date="2019-02" db="EMBL/GenBank/DDBJ databases">
        <title>Deep-cultivation of Planctomycetes and their phenomic and genomic characterization uncovers novel biology.</title>
        <authorList>
            <person name="Wiegand S."/>
            <person name="Jogler M."/>
            <person name="Boedeker C."/>
            <person name="Pinto D."/>
            <person name="Vollmers J."/>
            <person name="Rivas-Marin E."/>
            <person name="Kohn T."/>
            <person name="Peeters S.H."/>
            <person name="Heuer A."/>
            <person name="Rast P."/>
            <person name="Oberbeckmann S."/>
            <person name="Bunk B."/>
            <person name="Jeske O."/>
            <person name="Meyerdierks A."/>
            <person name="Storesund J.E."/>
            <person name="Kallscheuer N."/>
            <person name="Luecker S."/>
            <person name="Lage O.M."/>
            <person name="Pohl T."/>
            <person name="Merkel B.J."/>
            <person name="Hornburger P."/>
            <person name="Mueller R.-W."/>
            <person name="Bruemmer F."/>
            <person name="Labrenz M."/>
            <person name="Spormann A.M."/>
            <person name="Op Den Camp H."/>
            <person name="Overmann J."/>
            <person name="Amann R."/>
            <person name="Jetten M.S.M."/>
            <person name="Mascher T."/>
            <person name="Medema M.H."/>
            <person name="Devos D.P."/>
            <person name="Kaster A.-K."/>
            <person name="Ovreas L."/>
            <person name="Rohde M."/>
            <person name="Galperin M.Y."/>
            <person name="Jogler C."/>
        </authorList>
    </citation>
    <scope>NUCLEOTIDE SEQUENCE [LARGE SCALE GENOMIC DNA]</scope>
    <source>
        <strain evidence="2 3">Poly41</strain>
    </source>
</reference>
<keyword evidence="1" id="KW-1133">Transmembrane helix</keyword>
<keyword evidence="1" id="KW-0812">Transmembrane</keyword>
<keyword evidence="3" id="KW-1185">Reference proteome</keyword>
<gene>
    <name evidence="2" type="ORF">Poly41_55440</name>
</gene>
<evidence type="ECO:0000313" key="3">
    <source>
        <dbReference type="Proteomes" id="UP000319143"/>
    </source>
</evidence>
<evidence type="ECO:0000313" key="2">
    <source>
        <dbReference type="EMBL" id="TWU32566.1"/>
    </source>
</evidence>
<dbReference type="AlphaFoldDB" id="A0A5C6DBJ8"/>
<accession>A0A5C6DBJ8</accession>
<dbReference type="Proteomes" id="UP000319143">
    <property type="component" value="Unassembled WGS sequence"/>
</dbReference>
<keyword evidence="1" id="KW-0472">Membrane</keyword>
<name>A0A5C6DBJ8_9BACT</name>
<dbReference type="EMBL" id="SJPV01000012">
    <property type="protein sequence ID" value="TWU32566.1"/>
    <property type="molecule type" value="Genomic_DNA"/>
</dbReference>
<feature type="transmembrane region" description="Helical" evidence="1">
    <location>
        <begin position="236"/>
        <end position="259"/>
    </location>
</feature>
<proteinExistence type="predicted"/>
<feature type="transmembrane region" description="Helical" evidence="1">
    <location>
        <begin position="95"/>
        <end position="121"/>
    </location>
</feature>
<evidence type="ECO:0000256" key="1">
    <source>
        <dbReference type="SAM" id="Phobius"/>
    </source>
</evidence>
<protein>
    <recommendedName>
        <fullName evidence="4">Bacterial type II secretion system protein F domain protein</fullName>
    </recommendedName>
</protein>
<comment type="caution">
    <text evidence="2">The sequence shown here is derived from an EMBL/GenBank/DDBJ whole genome shotgun (WGS) entry which is preliminary data.</text>
</comment>
<evidence type="ECO:0008006" key="4">
    <source>
        <dbReference type="Google" id="ProtNLM"/>
    </source>
</evidence>